<feature type="domain" description="Alpha/beta hydrolase fold-3" evidence="4">
    <location>
        <begin position="79"/>
        <end position="290"/>
    </location>
</feature>
<evidence type="ECO:0000256" key="2">
    <source>
        <dbReference type="ARBA" id="ARBA00022801"/>
    </source>
</evidence>
<dbReference type="PATRIC" id="fig|1189611.3.peg.3086"/>
<dbReference type="PANTHER" id="PTHR48081:SF8">
    <property type="entry name" value="ALPHA_BETA HYDROLASE FOLD-3 DOMAIN-CONTAINING PROTEIN-RELATED"/>
    <property type="match status" value="1"/>
</dbReference>
<evidence type="ECO:0000256" key="1">
    <source>
        <dbReference type="ARBA" id="ARBA00010515"/>
    </source>
</evidence>
<feature type="active site" evidence="3">
    <location>
        <position position="157"/>
    </location>
</feature>
<evidence type="ECO:0000259" key="4">
    <source>
        <dbReference type="Pfam" id="PF07859"/>
    </source>
</evidence>
<protein>
    <submittedName>
        <fullName evidence="5">Esterase/lipase</fullName>
    </submittedName>
</protein>
<reference evidence="5 6" key="1">
    <citation type="journal article" date="2012" name="J. Bacteriol.">
        <title>Genome Sequence of Nitratireductor aquibiodomus Strain RA22.</title>
        <authorList>
            <person name="Singh A."/>
            <person name="Jangir P.K."/>
            <person name="Kumari C."/>
            <person name="Sharma R."/>
        </authorList>
    </citation>
    <scope>NUCLEOTIDE SEQUENCE [LARGE SCALE GENOMIC DNA]</scope>
    <source>
        <strain evidence="5 6">RA22</strain>
    </source>
</reference>
<name>I5BVE6_9HYPH</name>
<dbReference type="PROSITE" id="PS01174">
    <property type="entry name" value="LIPASE_GDXG_SER"/>
    <property type="match status" value="1"/>
</dbReference>
<dbReference type="InterPro" id="IPR013094">
    <property type="entry name" value="AB_hydrolase_3"/>
</dbReference>
<dbReference type="EMBL" id="AJXZ01000038">
    <property type="protein sequence ID" value="EIM73548.1"/>
    <property type="molecule type" value="Genomic_DNA"/>
</dbReference>
<proteinExistence type="inferred from homology"/>
<comment type="caution">
    <text evidence="5">The sequence shown here is derived from an EMBL/GenBank/DDBJ whole genome shotgun (WGS) entry which is preliminary data.</text>
</comment>
<evidence type="ECO:0000313" key="5">
    <source>
        <dbReference type="EMBL" id="EIM73548.1"/>
    </source>
</evidence>
<dbReference type="Gene3D" id="3.40.50.1820">
    <property type="entry name" value="alpha/beta hydrolase"/>
    <property type="match status" value="1"/>
</dbReference>
<organism evidence="5 6">
    <name type="scientific">Nitratireductor aquibiodomus RA22</name>
    <dbReference type="NCBI Taxonomy" id="1189611"/>
    <lineage>
        <taxon>Bacteria</taxon>
        <taxon>Pseudomonadati</taxon>
        <taxon>Pseudomonadota</taxon>
        <taxon>Alphaproteobacteria</taxon>
        <taxon>Hyphomicrobiales</taxon>
        <taxon>Phyllobacteriaceae</taxon>
        <taxon>Nitratireductor</taxon>
    </lineage>
</organism>
<dbReference type="RefSeq" id="WP_007009397.1">
    <property type="nucleotide sequence ID" value="NZ_AJXZ01000038.1"/>
</dbReference>
<sequence>MVLDHEIAQMLEAARASSGKGVGELSLADARMAYTTRYRARGIAVERKIETEDFTIPGDARIEARLYRAPGTGVRRPAVLYFHGGGFVLGDIEAYDNQSRMLAALSGADIVFVNYRLAPEPPFPAPVEDAIAALGWIGSHSADMGFDKRRIALAGDSAGGNLAINAALAARDREIPDIAALILLYPVTDFRPFGGKTSYPSIEAYGDGYFLDKSLMDMFARHYLGRSGKLNDPRVSPLLADNLAQLPPTTVITAGHDPLRDQGLAFFEALKAGGTSATYRCMEGMVHNFMGHAGISRGARSAFEEVAETLRRALR</sequence>
<dbReference type="OrthoDB" id="9806180at2"/>
<dbReference type="SUPFAM" id="SSF53474">
    <property type="entry name" value="alpha/beta-Hydrolases"/>
    <property type="match status" value="1"/>
</dbReference>
<dbReference type="Pfam" id="PF07859">
    <property type="entry name" value="Abhydrolase_3"/>
    <property type="match status" value="1"/>
</dbReference>
<evidence type="ECO:0000313" key="6">
    <source>
        <dbReference type="Proteomes" id="UP000004622"/>
    </source>
</evidence>
<comment type="similarity">
    <text evidence="1">Belongs to the 'GDXG' lipolytic enzyme family.</text>
</comment>
<keyword evidence="2" id="KW-0378">Hydrolase</keyword>
<dbReference type="InterPro" id="IPR029058">
    <property type="entry name" value="AB_hydrolase_fold"/>
</dbReference>
<dbReference type="Proteomes" id="UP000004622">
    <property type="component" value="Unassembled WGS sequence"/>
</dbReference>
<dbReference type="AlphaFoldDB" id="I5BVE6"/>
<evidence type="ECO:0000256" key="3">
    <source>
        <dbReference type="PROSITE-ProRule" id="PRU10038"/>
    </source>
</evidence>
<gene>
    <name evidence="5" type="ORF">A33O_15276</name>
</gene>
<accession>I5BVE6</accession>
<dbReference type="PANTHER" id="PTHR48081">
    <property type="entry name" value="AB HYDROLASE SUPERFAMILY PROTEIN C4A8.06C"/>
    <property type="match status" value="1"/>
</dbReference>
<dbReference type="InterPro" id="IPR050300">
    <property type="entry name" value="GDXG_lipolytic_enzyme"/>
</dbReference>
<dbReference type="GO" id="GO:0016787">
    <property type="term" value="F:hydrolase activity"/>
    <property type="evidence" value="ECO:0007669"/>
    <property type="project" value="UniProtKB-KW"/>
</dbReference>
<dbReference type="InterPro" id="IPR033140">
    <property type="entry name" value="Lipase_GDXG_put_SER_AS"/>
</dbReference>